<accession>A0ABT8D1C7</accession>
<sequence>MSTKRIYGFTFLGVYMTASLGFSLKSAGIVLSCFGVGSILGSFVGGWLTDKFGSFKIQTMSLFFSIFLSDSAFFQII</sequence>
<comment type="caution">
    <text evidence="6">The sequence shown here is derived from an EMBL/GenBank/DDBJ whole genome shotgun (WGS) entry which is preliminary data.</text>
</comment>
<feature type="domain" description="Major facilitator superfamily (MFS) profile" evidence="5">
    <location>
        <begin position="1"/>
        <end position="77"/>
    </location>
</feature>
<evidence type="ECO:0000256" key="4">
    <source>
        <dbReference type="SAM" id="Phobius"/>
    </source>
</evidence>
<dbReference type="Proteomes" id="UP001242368">
    <property type="component" value="Unassembled WGS sequence"/>
</dbReference>
<keyword evidence="1 4" id="KW-0812">Transmembrane</keyword>
<proteinExistence type="predicted"/>
<keyword evidence="7" id="KW-1185">Reference proteome</keyword>
<dbReference type="Gene3D" id="1.20.1250.20">
    <property type="entry name" value="MFS general substrate transporter like domains"/>
    <property type="match status" value="1"/>
</dbReference>
<organism evidence="6 7">
    <name type="scientific">Paenimyroides ceti</name>
    <dbReference type="NCBI Taxonomy" id="395087"/>
    <lineage>
        <taxon>Bacteria</taxon>
        <taxon>Pseudomonadati</taxon>
        <taxon>Bacteroidota</taxon>
        <taxon>Flavobacteriia</taxon>
        <taxon>Flavobacteriales</taxon>
        <taxon>Flavobacteriaceae</taxon>
        <taxon>Paenimyroides</taxon>
    </lineage>
</organism>
<evidence type="ECO:0000313" key="7">
    <source>
        <dbReference type="Proteomes" id="UP001242368"/>
    </source>
</evidence>
<evidence type="ECO:0000256" key="1">
    <source>
        <dbReference type="ARBA" id="ARBA00022692"/>
    </source>
</evidence>
<gene>
    <name evidence="6" type="ORF">QW060_25180</name>
</gene>
<protein>
    <recommendedName>
        <fullName evidence="5">Major facilitator superfamily (MFS) profile domain-containing protein</fullName>
    </recommendedName>
</protein>
<dbReference type="InterPro" id="IPR036259">
    <property type="entry name" value="MFS_trans_sf"/>
</dbReference>
<feature type="transmembrane region" description="Helical" evidence="4">
    <location>
        <begin position="6"/>
        <end position="22"/>
    </location>
</feature>
<name>A0ABT8D1C7_9FLAO</name>
<evidence type="ECO:0000256" key="3">
    <source>
        <dbReference type="ARBA" id="ARBA00023136"/>
    </source>
</evidence>
<evidence type="ECO:0000259" key="5">
    <source>
        <dbReference type="PROSITE" id="PS50850"/>
    </source>
</evidence>
<dbReference type="InterPro" id="IPR020846">
    <property type="entry name" value="MFS_dom"/>
</dbReference>
<feature type="transmembrane region" description="Helical" evidence="4">
    <location>
        <begin position="29"/>
        <end position="49"/>
    </location>
</feature>
<dbReference type="PROSITE" id="PS50850">
    <property type="entry name" value="MFS"/>
    <property type="match status" value="1"/>
</dbReference>
<dbReference type="SUPFAM" id="SSF103473">
    <property type="entry name" value="MFS general substrate transporter"/>
    <property type="match status" value="1"/>
</dbReference>
<reference evidence="7" key="1">
    <citation type="journal article" date="2019" name="Int. J. Syst. Evol. Microbiol.">
        <title>The Global Catalogue of Microorganisms (GCM) 10K type strain sequencing project: providing services to taxonomists for standard genome sequencing and annotation.</title>
        <authorList>
            <consortium name="The Broad Institute Genomics Platform"/>
            <consortium name="The Broad Institute Genome Sequencing Center for Infectious Disease"/>
            <person name="Wu L."/>
            <person name="Ma J."/>
        </authorList>
    </citation>
    <scope>NUCLEOTIDE SEQUENCE [LARGE SCALE GENOMIC DNA]</scope>
    <source>
        <strain evidence="7">CECT 7184</strain>
    </source>
</reference>
<dbReference type="RefSeq" id="WP_290365405.1">
    <property type="nucleotide sequence ID" value="NZ_JAUFQU010000077.1"/>
</dbReference>
<evidence type="ECO:0000256" key="2">
    <source>
        <dbReference type="ARBA" id="ARBA00022989"/>
    </source>
</evidence>
<keyword evidence="2 4" id="KW-1133">Transmembrane helix</keyword>
<dbReference type="EMBL" id="JAUFQU010000077">
    <property type="protein sequence ID" value="MDN3710171.1"/>
    <property type="molecule type" value="Genomic_DNA"/>
</dbReference>
<keyword evidence="3 4" id="KW-0472">Membrane</keyword>
<evidence type="ECO:0000313" key="6">
    <source>
        <dbReference type="EMBL" id="MDN3710171.1"/>
    </source>
</evidence>